<dbReference type="InterPro" id="IPR017380">
    <property type="entry name" value="Hist_AcTrfase_B-typ_cat-su"/>
</dbReference>
<dbReference type="InterPro" id="IPR037113">
    <property type="entry name" value="Hat1_N_sf"/>
</dbReference>
<sequence length="407" mass="47689">MAELSVAKNELEEFKCSANDAIEFKLVRNVQDIDDEEKAFPPDMTHQVFGDSEMIFGYRGLKVSIYYTGSKLIPYLRISHSEVCNTKEHGVSPDDIEKLLAQELPPGYLTNLDTFKAALSDEATFKPFGEKIDSYTVTTKNGEERHFDVYFAKMEKSGFQKFHERIQSFIKFYIDAASYIDVDDPQWQYYFLFERYKEDGETRLAAAGYMTVYNFYAYPTHIRPRMSQVLVLTPFQRLGLGAKLVQTFYNTCYSRSDVLDITVEDPSDNFQRLRDFVDAQNCMKLKYFQLSELKKGFSHDMLHEAQTKLKLSKLQTRRMYEILRLKATDQSNKEEFREYRLDVKRRLNIPYMKTKRMFLKLENCLNPEEIAQTLGLVTKEQKFLTLENDFQTALAAYRRVLERLASS</sequence>
<keyword evidence="7 9" id="KW-0012">Acyltransferase</keyword>
<comment type="subcellular location">
    <subcellularLocation>
        <location evidence="1">Nucleus</location>
    </subcellularLocation>
</comment>
<comment type="catalytic activity">
    <reaction evidence="8 9">
        <text>L-lysyl-[protein] + acetyl-CoA = N(6)-acetyl-L-lysyl-[protein] + CoA + H(+)</text>
        <dbReference type="Rhea" id="RHEA:45948"/>
        <dbReference type="Rhea" id="RHEA-COMP:9752"/>
        <dbReference type="Rhea" id="RHEA-COMP:10731"/>
        <dbReference type="ChEBI" id="CHEBI:15378"/>
        <dbReference type="ChEBI" id="CHEBI:29969"/>
        <dbReference type="ChEBI" id="CHEBI:57287"/>
        <dbReference type="ChEBI" id="CHEBI:57288"/>
        <dbReference type="ChEBI" id="CHEBI:61930"/>
        <dbReference type="EC" id="2.3.1.48"/>
    </reaction>
</comment>
<keyword evidence="6" id="KW-0539">Nucleus</keyword>
<name>A0ABM0JYQ4_APLCA</name>
<dbReference type="PIRSF" id="PIRSF038084">
    <property type="entry name" value="HAT-B_cat"/>
    <property type="match status" value="1"/>
</dbReference>
<dbReference type="Pfam" id="PF21183">
    <property type="entry name" value="HAT1_C"/>
    <property type="match status" value="1"/>
</dbReference>
<organism evidence="12 13">
    <name type="scientific">Aplysia californica</name>
    <name type="common">California sea hare</name>
    <dbReference type="NCBI Taxonomy" id="6500"/>
    <lineage>
        <taxon>Eukaryota</taxon>
        <taxon>Metazoa</taxon>
        <taxon>Spiralia</taxon>
        <taxon>Lophotrochozoa</taxon>
        <taxon>Mollusca</taxon>
        <taxon>Gastropoda</taxon>
        <taxon>Heterobranchia</taxon>
        <taxon>Euthyneura</taxon>
        <taxon>Tectipleura</taxon>
        <taxon>Aplysiida</taxon>
        <taxon>Aplysioidea</taxon>
        <taxon>Aplysiidae</taxon>
        <taxon>Aplysia</taxon>
    </lineage>
</organism>
<dbReference type="RefSeq" id="XP_005104677.1">
    <property type="nucleotide sequence ID" value="XM_005104620.3"/>
</dbReference>
<dbReference type="Gene3D" id="3.90.360.10">
    <property type="entry name" value="Histone acetyl transferase 1 (HAT1), N-terminal domain"/>
    <property type="match status" value="1"/>
</dbReference>
<evidence type="ECO:0000256" key="2">
    <source>
        <dbReference type="ARBA" id="ARBA00010543"/>
    </source>
</evidence>
<keyword evidence="12" id="KW-1185">Reference proteome</keyword>
<dbReference type="EC" id="2.3.1.48" evidence="3 9"/>
<dbReference type="InterPro" id="IPR016181">
    <property type="entry name" value="Acyl_CoA_acyltransferase"/>
</dbReference>
<dbReference type="PANTHER" id="PTHR12046">
    <property type="entry name" value="HISTONE ACETYLTRANSFERASE TYPE B CATALYTIC SUBUNIT"/>
    <property type="match status" value="1"/>
</dbReference>
<dbReference type="Gene3D" id="3.40.630.30">
    <property type="match status" value="1"/>
</dbReference>
<evidence type="ECO:0000256" key="6">
    <source>
        <dbReference type="ARBA" id="ARBA00023242"/>
    </source>
</evidence>
<evidence type="ECO:0000313" key="12">
    <source>
        <dbReference type="Proteomes" id="UP000694888"/>
    </source>
</evidence>
<dbReference type="Pfam" id="PF10394">
    <property type="entry name" value="Hat1_N"/>
    <property type="match status" value="1"/>
</dbReference>
<evidence type="ECO:0000313" key="13">
    <source>
        <dbReference type="RefSeq" id="XP_005104677.1"/>
    </source>
</evidence>
<accession>A0ABM0JYQ4</accession>
<proteinExistence type="inferred from homology"/>
<feature type="domain" description="Histone acetyl transferase HAT1 N-terminal" evidence="10">
    <location>
        <begin position="15"/>
        <end position="175"/>
    </location>
</feature>
<evidence type="ECO:0000256" key="1">
    <source>
        <dbReference type="ARBA" id="ARBA00004123"/>
    </source>
</evidence>
<evidence type="ECO:0000256" key="3">
    <source>
        <dbReference type="ARBA" id="ARBA00013184"/>
    </source>
</evidence>
<dbReference type="SUPFAM" id="SSF55729">
    <property type="entry name" value="Acyl-CoA N-acyltransferases (Nat)"/>
    <property type="match status" value="1"/>
</dbReference>
<dbReference type="InterPro" id="IPR048776">
    <property type="entry name" value="HAT1_C"/>
</dbReference>
<keyword evidence="5 9" id="KW-0808">Transferase</keyword>
<evidence type="ECO:0000256" key="9">
    <source>
        <dbReference type="PIRNR" id="PIRNR038084"/>
    </source>
</evidence>
<evidence type="ECO:0000259" key="10">
    <source>
        <dbReference type="Pfam" id="PF10394"/>
    </source>
</evidence>
<gene>
    <name evidence="13" type="primary">LOC100533552</name>
</gene>
<comment type="similarity">
    <text evidence="2 9">Belongs to the HAT1 family.</text>
</comment>
<protein>
    <recommendedName>
        <fullName evidence="4 9">Histone acetyltransferase type B catalytic subunit</fullName>
        <ecNumber evidence="3 9">2.3.1.48</ecNumber>
    </recommendedName>
</protein>
<dbReference type="Proteomes" id="UP000694888">
    <property type="component" value="Unplaced"/>
</dbReference>
<feature type="domain" description="Histone acetyltransferase type B catalytic subunit C-terminal" evidence="11">
    <location>
        <begin position="274"/>
        <end position="325"/>
    </location>
</feature>
<dbReference type="Gene3D" id="1.10.10.390">
    <property type="match status" value="1"/>
</dbReference>
<reference evidence="13" key="1">
    <citation type="submission" date="2025-08" db="UniProtKB">
        <authorList>
            <consortium name="RefSeq"/>
        </authorList>
    </citation>
    <scope>IDENTIFICATION</scope>
</reference>
<dbReference type="InterPro" id="IPR019467">
    <property type="entry name" value="Hat1_N"/>
</dbReference>
<evidence type="ECO:0000256" key="7">
    <source>
        <dbReference type="ARBA" id="ARBA00023315"/>
    </source>
</evidence>
<evidence type="ECO:0000256" key="5">
    <source>
        <dbReference type="ARBA" id="ARBA00022679"/>
    </source>
</evidence>
<dbReference type="InterPro" id="IPR013523">
    <property type="entry name" value="Hist_AcTrfase_HAT1_C"/>
</dbReference>
<evidence type="ECO:0000256" key="4">
    <source>
        <dbReference type="ARBA" id="ARBA00021268"/>
    </source>
</evidence>
<evidence type="ECO:0000259" key="11">
    <source>
        <dbReference type="Pfam" id="PF21183"/>
    </source>
</evidence>
<evidence type="ECO:0000256" key="8">
    <source>
        <dbReference type="ARBA" id="ARBA00048017"/>
    </source>
</evidence>
<dbReference type="GeneID" id="100533552"/>